<dbReference type="HOGENOM" id="CLU_001771_10_7_4"/>
<gene>
    <name evidence="2" type="ordered locus">Pnap_4529</name>
</gene>
<protein>
    <submittedName>
        <fullName evidence="2">Heavy metal translocating P-type ATPase</fullName>
    </submittedName>
</protein>
<evidence type="ECO:0000256" key="1">
    <source>
        <dbReference type="SAM" id="Phobius"/>
    </source>
</evidence>
<keyword evidence="2" id="KW-0614">Plasmid</keyword>
<dbReference type="EMBL" id="CP000531">
    <property type="protein sequence ID" value="ABM39802.1"/>
    <property type="molecule type" value="Genomic_DNA"/>
</dbReference>
<reference evidence="3" key="1">
    <citation type="journal article" date="2009" name="Environ. Microbiol.">
        <title>The genome of Polaromonas naphthalenivorans strain CJ2, isolated from coal tar-contaminated sediment, reveals physiological and metabolic versatility and evolution through extensive horizontal gene transfer.</title>
        <authorList>
            <person name="Yagi J.M."/>
            <person name="Sims D."/>
            <person name="Brettin T."/>
            <person name="Bruce D."/>
            <person name="Madsen E.L."/>
        </authorList>
    </citation>
    <scope>NUCLEOTIDE SEQUENCE [LARGE SCALE GENOMIC DNA]</scope>
    <source>
        <strain evidence="3">CJ2</strain>
        <plasmid evidence="3">Plasmid pPNAP02</plasmid>
    </source>
</reference>
<organism evidence="2 3">
    <name type="scientific">Polaromonas naphthalenivorans (strain CJ2)</name>
    <dbReference type="NCBI Taxonomy" id="365044"/>
    <lineage>
        <taxon>Bacteria</taxon>
        <taxon>Pseudomonadati</taxon>
        <taxon>Pseudomonadota</taxon>
        <taxon>Betaproteobacteria</taxon>
        <taxon>Burkholderiales</taxon>
        <taxon>Comamonadaceae</taxon>
        <taxon>Polaromonas</taxon>
    </lineage>
</organism>
<geneLocation type="plasmid" evidence="2 3">
    <name>pPNAP02</name>
</geneLocation>
<proteinExistence type="predicted"/>
<evidence type="ECO:0000313" key="3">
    <source>
        <dbReference type="Proteomes" id="UP000000644"/>
    </source>
</evidence>
<dbReference type="Proteomes" id="UP000000644">
    <property type="component" value="Plasmid pPNAP02"/>
</dbReference>
<feature type="transmembrane region" description="Helical" evidence="1">
    <location>
        <begin position="20"/>
        <end position="43"/>
    </location>
</feature>
<keyword evidence="1" id="KW-1133">Transmembrane helix</keyword>
<name>A1VVX4_POLNA</name>
<evidence type="ECO:0000313" key="2">
    <source>
        <dbReference type="EMBL" id="ABM39802.1"/>
    </source>
</evidence>
<dbReference type="KEGG" id="pna:Pnap_4529"/>
<accession>A1VVX4</accession>
<keyword evidence="3" id="KW-1185">Reference proteome</keyword>
<dbReference type="AlphaFoldDB" id="A1VVX4"/>
<sequence>MPMAFPLAAGQFYTFTGWQLSPMIGGLAMSFSSAFVIFIALPLRRTK</sequence>
<keyword evidence="1" id="KW-0472">Membrane</keyword>
<keyword evidence="1" id="KW-0812">Transmembrane</keyword>